<dbReference type="Gene3D" id="1.10.287.1060">
    <property type="entry name" value="ESAT-6-like"/>
    <property type="match status" value="1"/>
</dbReference>
<dbReference type="InterPro" id="IPR036689">
    <property type="entry name" value="ESAT-6-like_sf"/>
</dbReference>
<keyword evidence="2" id="KW-1185">Reference proteome</keyword>
<dbReference type="EMBL" id="AP023356">
    <property type="protein sequence ID" value="BCJ45875.1"/>
    <property type="molecule type" value="Genomic_DNA"/>
</dbReference>
<evidence type="ECO:0000313" key="2">
    <source>
        <dbReference type="Proteomes" id="UP000676967"/>
    </source>
</evidence>
<evidence type="ECO:0008006" key="3">
    <source>
        <dbReference type="Google" id="ProtNLM"/>
    </source>
</evidence>
<dbReference type="Proteomes" id="UP000676967">
    <property type="component" value="Chromosome"/>
</dbReference>
<accession>A0ABN6CLH5</accession>
<reference evidence="1 2" key="1">
    <citation type="submission" date="2020-08" db="EMBL/GenBank/DDBJ databases">
        <title>Whole genome shotgun sequence of Actinoplanes ianthinogenes NBRC 13996.</title>
        <authorList>
            <person name="Komaki H."/>
            <person name="Tamura T."/>
        </authorList>
    </citation>
    <scope>NUCLEOTIDE SEQUENCE [LARGE SCALE GENOMIC DNA]</scope>
    <source>
        <strain evidence="1 2">NBRC 13996</strain>
    </source>
</reference>
<gene>
    <name evidence="1" type="ORF">Aiant_65320</name>
</gene>
<evidence type="ECO:0000313" key="1">
    <source>
        <dbReference type="EMBL" id="BCJ45875.1"/>
    </source>
</evidence>
<dbReference type="RefSeq" id="WP_189333573.1">
    <property type="nucleotide sequence ID" value="NZ_AP023356.1"/>
</dbReference>
<proteinExistence type="predicted"/>
<organism evidence="1 2">
    <name type="scientific">Actinoplanes ianthinogenes</name>
    <dbReference type="NCBI Taxonomy" id="122358"/>
    <lineage>
        <taxon>Bacteria</taxon>
        <taxon>Bacillati</taxon>
        <taxon>Actinomycetota</taxon>
        <taxon>Actinomycetes</taxon>
        <taxon>Micromonosporales</taxon>
        <taxon>Micromonosporaceae</taxon>
        <taxon>Actinoplanes</taxon>
    </lineage>
</organism>
<protein>
    <recommendedName>
        <fullName evidence="3">WXG100 family type VII secretion target</fullName>
    </recommendedName>
</protein>
<name>A0ABN6CLH5_9ACTN</name>
<dbReference type="SUPFAM" id="SSF140453">
    <property type="entry name" value="EsxAB dimer-like"/>
    <property type="match status" value="1"/>
</dbReference>
<sequence length="118" mass="11485">MSGRLRVDPESMAAAGRDLAGVAQRMADDIAELEREVGGASTPWGGDEAGGVFGIAYRAVVVTALDALGSYTEQVGFAATTLVMEARSVAAEDAAAAVSLYGGALGAAAHGAAAGGGG</sequence>